<protein>
    <recommendedName>
        <fullName evidence="2">Biotin transporter</fullName>
    </recommendedName>
</protein>
<keyword evidence="2" id="KW-0813">Transport</keyword>
<accession>A0A317E618</accession>
<dbReference type="AlphaFoldDB" id="A0A317E618"/>
<dbReference type="InterPro" id="IPR003784">
    <property type="entry name" value="BioY"/>
</dbReference>
<dbReference type="RefSeq" id="WP_109920707.1">
    <property type="nucleotide sequence ID" value="NZ_QGLF01000002.1"/>
</dbReference>
<dbReference type="Pfam" id="PF02632">
    <property type="entry name" value="BioY"/>
    <property type="match status" value="1"/>
</dbReference>
<gene>
    <name evidence="4" type="ORF">DKG75_08790</name>
</gene>
<evidence type="ECO:0000256" key="3">
    <source>
        <dbReference type="SAM" id="Phobius"/>
    </source>
</evidence>
<organism evidence="4 5">
    <name type="scientific">Zavarzinia compransoris</name>
    <dbReference type="NCBI Taxonomy" id="1264899"/>
    <lineage>
        <taxon>Bacteria</taxon>
        <taxon>Pseudomonadati</taxon>
        <taxon>Pseudomonadota</taxon>
        <taxon>Alphaproteobacteria</taxon>
        <taxon>Rhodospirillales</taxon>
        <taxon>Zavarziniaceae</taxon>
        <taxon>Zavarzinia</taxon>
    </lineage>
</organism>
<dbReference type="PANTHER" id="PTHR34295">
    <property type="entry name" value="BIOTIN TRANSPORTER BIOY"/>
    <property type="match status" value="1"/>
</dbReference>
<keyword evidence="2" id="KW-1003">Cell membrane</keyword>
<dbReference type="Proteomes" id="UP000246077">
    <property type="component" value="Unassembled WGS sequence"/>
</dbReference>
<dbReference type="GO" id="GO:0005886">
    <property type="term" value="C:plasma membrane"/>
    <property type="evidence" value="ECO:0007669"/>
    <property type="project" value="UniProtKB-SubCell"/>
</dbReference>
<feature type="transmembrane region" description="Helical" evidence="3">
    <location>
        <begin position="127"/>
        <end position="152"/>
    </location>
</feature>
<comment type="subcellular location">
    <subcellularLocation>
        <location evidence="2">Cell membrane</location>
        <topology evidence="2">Multi-pass membrane protein</topology>
    </subcellularLocation>
</comment>
<keyword evidence="2 3" id="KW-0472">Membrane</keyword>
<sequence>MIASQPLSPTLIAGEGSLIRKALIVVAGSLALWASAKVQVPFLPVPITMQTLVVLGFAMAAGRNLALATVGLYLLEGALGLPVFAGTPEKGIGLAYMMGPTGGYLLGMVLAAGILGSLGERGWDRRALTTAAAMVLGNLAIYACGLAWLGTYLGYGEALVQAGLLPFVPGDLFKIALAAVMLPGAWKLLAALRG</sequence>
<comment type="similarity">
    <text evidence="1 2">Belongs to the BioY family.</text>
</comment>
<proteinExistence type="inferred from homology"/>
<dbReference type="GO" id="GO:0015225">
    <property type="term" value="F:biotin transmembrane transporter activity"/>
    <property type="evidence" value="ECO:0007669"/>
    <property type="project" value="UniProtKB-UniRule"/>
</dbReference>
<dbReference type="PANTHER" id="PTHR34295:SF1">
    <property type="entry name" value="BIOTIN TRANSPORTER BIOY"/>
    <property type="match status" value="1"/>
</dbReference>
<evidence type="ECO:0000313" key="4">
    <source>
        <dbReference type="EMBL" id="PWR22062.1"/>
    </source>
</evidence>
<evidence type="ECO:0000256" key="1">
    <source>
        <dbReference type="ARBA" id="ARBA00010692"/>
    </source>
</evidence>
<dbReference type="Gene3D" id="1.10.1760.20">
    <property type="match status" value="1"/>
</dbReference>
<keyword evidence="3" id="KW-1133">Transmembrane helix</keyword>
<feature type="transmembrane region" description="Helical" evidence="3">
    <location>
        <begin position="172"/>
        <end position="192"/>
    </location>
</feature>
<dbReference type="OrthoDB" id="9803495at2"/>
<comment type="caution">
    <text evidence="4">The sequence shown here is derived from an EMBL/GenBank/DDBJ whole genome shotgun (WGS) entry which is preliminary data.</text>
</comment>
<evidence type="ECO:0000256" key="2">
    <source>
        <dbReference type="PIRNR" id="PIRNR016661"/>
    </source>
</evidence>
<feature type="transmembrane region" description="Helical" evidence="3">
    <location>
        <begin position="94"/>
        <end position="115"/>
    </location>
</feature>
<evidence type="ECO:0000313" key="5">
    <source>
        <dbReference type="Proteomes" id="UP000246077"/>
    </source>
</evidence>
<reference evidence="5" key="1">
    <citation type="submission" date="2018-05" db="EMBL/GenBank/DDBJ databases">
        <title>Zavarzinia sp. HR-AS.</title>
        <authorList>
            <person name="Lee Y."/>
            <person name="Jeon C.O."/>
        </authorList>
    </citation>
    <scope>NUCLEOTIDE SEQUENCE [LARGE SCALE GENOMIC DNA]</scope>
    <source>
        <strain evidence="5">DSM 1231</strain>
    </source>
</reference>
<keyword evidence="5" id="KW-1185">Reference proteome</keyword>
<dbReference type="EMBL" id="QGLF01000002">
    <property type="protein sequence ID" value="PWR22062.1"/>
    <property type="molecule type" value="Genomic_DNA"/>
</dbReference>
<name>A0A317E618_9PROT</name>
<dbReference type="PIRSF" id="PIRSF016661">
    <property type="entry name" value="BioY"/>
    <property type="match status" value="1"/>
</dbReference>
<keyword evidence="3" id="KW-0812">Transmembrane</keyword>